<feature type="region of interest" description="Disordered" evidence="1">
    <location>
        <begin position="52"/>
        <end position="117"/>
    </location>
</feature>
<gene>
    <name evidence="2" type="ORF">LSALG_LOCUS37645</name>
</gene>
<organism evidence="2 3">
    <name type="scientific">Lactuca saligna</name>
    <name type="common">Willowleaf lettuce</name>
    <dbReference type="NCBI Taxonomy" id="75948"/>
    <lineage>
        <taxon>Eukaryota</taxon>
        <taxon>Viridiplantae</taxon>
        <taxon>Streptophyta</taxon>
        <taxon>Embryophyta</taxon>
        <taxon>Tracheophyta</taxon>
        <taxon>Spermatophyta</taxon>
        <taxon>Magnoliopsida</taxon>
        <taxon>eudicotyledons</taxon>
        <taxon>Gunneridae</taxon>
        <taxon>Pentapetalae</taxon>
        <taxon>asterids</taxon>
        <taxon>campanulids</taxon>
        <taxon>Asterales</taxon>
        <taxon>Asteraceae</taxon>
        <taxon>Cichorioideae</taxon>
        <taxon>Cichorieae</taxon>
        <taxon>Lactucinae</taxon>
        <taxon>Lactuca</taxon>
    </lineage>
</organism>
<feature type="compositionally biased region" description="Basic and acidic residues" evidence="1">
    <location>
        <begin position="62"/>
        <end position="82"/>
    </location>
</feature>
<feature type="compositionally biased region" description="Basic and acidic residues" evidence="1">
    <location>
        <begin position="97"/>
        <end position="106"/>
    </location>
</feature>
<protein>
    <submittedName>
        <fullName evidence="2">Uncharacterized protein</fullName>
    </submittedName>
</protein>
<evidence type="ECO:0000256" key="1">
    <source>
        <dbReference type="SAM" id="MobiDB-lite"/>
    </source>
</evidence>
<evidence type="ECO:0000313" key="2">
    <source>
        <dbReference type="EMBL" id="CAI9298909.1"/>
    </source>
</evidence>
<dbReference type="EMBL" id="OX465084">
    <property type="protein sequence ID" value="CAI9298909.1"/>
    <property type="molecule type" value="Genomic_DNA"/>
</dbReference>
<evidence type="ECO:0000313" key="3">
    <source>
        <dbReference type="Proteomes" id="UP001177003"/>
    </source>
</evidence>
<reference evidence="2" key="1">
    <citation type="submission" date="2023-04" db="EMBL/GenBank/DDBJ databases">
        <authorList>
            <person name="Vijverberg K."/>
            <person name="Xiong W."/>
            <person name="Schranz E."/>
        </authorList>
    </citation>
    <scope>NUCLEOTIDE SEQUENCE</scope>
</reference>
<dbReference type="Proteomes" id="UP001177003">
    <property type="component" value="Chromosome 8"/>
</dbReference>
<name>A0AA35ZV62_LACSI</name>
<proteinExistence type="predicted"/>
<dbReference type="AlphaFoldDB" id="A0AA35ZV62"/>
<keyword evidence="3" id="KW-1185">Reference proteome</keyword>
<accession>A0AA35ZV62</accession>
<sequence>MDLSNLGKIFFFYAVKLADLWPKGSMNNHGIQNAICRAKERRRTLLQEKWHEKKPTAGLDSNLHEEADLVAEHGKPVNDHNTPELNFPDTVVPGTPELDRKLDAPAKRFSPPSSGDC</sequence>